<reference evidence="1 2" key="1">
    <citation type="journal article" date="2020" name="G3 (Bethesda)">
        <title>Improved Reference Genome for Cyclotella cryptica CCMP332, a Model for Cell Wall Morphogenesis, Salinity Adaptation, and Lipid Production in Diatoms (Bacillariophyta).</title>
        <authorList>
            <person name="Roberts W.R."/>
            <person name="Downey K.M."/>
            <person name="Ruck E.C."/>
            <person name="Traller J.C."/>
            <person name="Alverson A.J."/>
        </authorList>
    </citation>
    <scope>NUCLEOTIDE SEQUENCE [LARGE SCALE GENOMIC DNA]</scope>
    <source>
        <strain evidence="1 2">CCMP332</strain>
    </source>
</reference>
<name>A0ABD3R0F8_9STRA</name>
<accession>A0ABD3R0F8</accession>
<evidence type="ECO:0000313" key="1">
    <source>
        <dbReference type="EMBL" id="KAL3805933.1"/>
    </source>
</evidence>
<keyword evidence="2" id="KW-1185">Reference proteome</keyword>
<proteinExistence type="predicted"/>
<comment type="caution">
    <text evidence="1">The sequence shown here is derived from an EMBL/GenBank/DDBJ whole genome shotgun (WGS) entry which is preliminary data.</text>
</comment>
<dbReference type="Proteomes" id="UP001516023">
    <property type="component" value="Unassembled WGS sequence"/>
</dbReference>
<dbReference type="AlphaFoldDB" id="A0ABD3R0F8"/>
<organism evidence="1 2">
    <name type="scientific">Cyclotella cryptica</name>
    <dbReference type="NCBI Taxonomy" id="29204"/>
    <lineage>
        <taxon>Eukaryota</taxon>
        <taxon>Sar</taxon>
        <taxon>Stramenopiles</taxon>
        <taxon>Ochrophyta</taxon>
        <taxon>Bacillariophyta</taxon>
        <taxon>Coscinodiscophyceae</taxon>
        <taxon>Thalassiosirophycidae</taxon>
        <taxon>Stephanodiscales</taxon>
        <taxon>Stephanodiscaceae</taxon>
        <taxon>Cyclotella</taxon>
    </lineage>
</organism>
<evidence type="ECO:0000313" key="2">
    <source>
        <dbReference type="Proteomes" id="UP001516023"/>
    </source>
</evidence>
<sequence length="129" mass="14574">MTTANDIMIPVPTFREKSPPKQLDITNLSSSDFSYLESRDPFMYYSIPGCRISTVHDRISSQRSKRNSDGIENNHIVTRRSCVSVEGHSDLLVHGLIDDINDTYPSDIDLIDFDILSILSAAENQEKQI</sequence>
<dbReference type="EMBL" id="JABMIG020000001">
    <property type="protein sequence ID" value="KAL3805933.1"/>
    <property type="molecule type" value="Genomic_DNA"/>
</dbReference>
<gene>
    <name evidence="1" type="ORF">HJC23_007894</name>
</gene>
<protein>
    <submittedName>
        <fullName evidence="1">Uncharacterized protein</fullName>
    </submittedName>
</protein>